<evidence type="ECO:0000256" key="4">
    <source>
        <dbReference type="ARBA" id="ARBA00022679"/>
    </source>
</evidence>
<dbReference type="GO" id="GO:0005886">
    <property type="term" value="C:plasma membrane"/>
    <property type="evidence" value="ECO:0007669"/>
    <property type="project" value="UniProtKB-SubCell"/>
</dbReference>
<feature type="transmembrane region" description="Helical" evidence="8">
    <location>
        <begin position="304"/>
        <end position="325"/>
    </location>
</feature>
<dbReference type="InterPro" id="IPR038731">
    <property type="entry name" value="RgtA/B/C-like"/>
</dbReference>
<dbReference type="PANTHER" id="PTHR33908">
    <property type="entry name" value="MANNOSYLTRANSFERASE YKCB-RELATED"/>
    <property type="match status" value="1"/>
</dbReference>
<keyword evidence="6 8" id="KW-1133">Transmembrane helix</keyword>
<dbReference type="AlphaFoldDB" id="A0A5E7S1M5"/>
<keyword evidence="7 8" id="KW-0472">Membrane</keyword>
<feature type="transmembrane region" description="Helical" evidence="8">
    <location>
        <begin position="269"/>
        <end position="292"/>
    </location>
</feature>
<comment type="subcellular location">
    <subcellularLocation>
        <location evidence="1">Cell membrane</location>
        <topology evidence="1">Multi-pass membrane protein</topology>
    </subcellularLocation>
</comment>
<feature type="transmembrane region" description="Helical" evidence="8">
    <location>
        <begin position="140"/>
        <end position="158"/>
    </location>
</feature>
<organism evidence="10 11">
    <name type="scientific">Pseudomonas fluorescens</name>
    <dbReference type="NCBI Taxonomy" id="294"/>
    <lineage>
        <taxon>Bacteria</taxon>
        <taxon>Pseudomonadati</taxon>
        <taxon>Pseudomonadota</taxon>
        <taxon>Gammaproteobacteria</taxon>
        <taxon>Pseudomonadales</taxon>
        <taxon>Pseudomonadaceae</taxon>
        <taxon>Pseudomonas</taxon>
    </lineage>
</organism>
<evidence type="ECO:0000259" key="9">
    <source>
        <dbReference type="Pfam" id="PF13231"/>
    </source>
</evidence>
<dbReference type="OrthoDB" id="9775035at2"/>
<evidence type="ECO:0000256" key="2">
    <source>
        <dbReference type="ARBA" id="ARBA00022475"/>
    </source>
</evidence>
<keyword evidence="3 10" id="KW-0328">Glycosyltransferase</keyword>
<proteinExistence type="predicted"/>
<evidence type="ECO:0000256" key="7">
    <source>
        <dbReference type="ARBA" id="ARBA00023136"/>
    </source>
</evidence>
<dbReference type="RefSeq" id="WP_150770302.1">
    <property type="nucleotide sequence ID" value="NZ_CABVIY010000003.1"/>
</dbReference>
<evidence type="ECO:0000313" key="10">
    <source>
        <dbReference type="EMBL" id="VVP80189.1"/>
    </source>
</evidence>
<sequence>MHRTLSPRVECLGLMLLAFVLMGAGLGLREAQNVDEERFLGVALEMLHNGAWLIPHRAGEIYGDKPPIFMWTVALFVWLTGKPNIALYLPGLFSAVTVTAMVYDLGRRLWTRRIGRIAALLFLATYQTYSILRTGQIDSFLILFTTLGLYGLARHLLLGPAWRWFYVGCAAMGIGVITKGVGFLPALMLIPYGYAVRQRWPGVVAMPGEARRWLLGVGVMLAAIAIWLLPLALSITLNGTADELAYAREILLRQTAGRYAAAWHHREPFWYFFTHVIPQYWLPLVLVLPWLVPAWRRQLQKRDGRVLVLLGWVLLVVLFFCISSGKRKLYIYPALPALVLVAAPLVPWLLQRWLRPRPRLRRVLPALVVTWFVLWFARGFVEPVRDGTNPNETIMARANTLTQGANLVLVNWSEGHWLFARQPIVHFGMLDSTVESAAQWLREHPQDFALVPDELLTRCFHPEAARALGENSRSSWSIVGADADNGQCHPGPATRVYRFAWSDPVAERKPL</sequence>
<feature type="transmembrane region" description="Helical" evidence="8">
    <location>
        <begin position="362"/>
        <end position="381"/>
    </location>
</feature>
<evidence type="ECO:0000313" key="11">
    <source>
        <dbReference type="Proteomes" id="UP000326611"/>
    </source>
</evidence>
<feature type="transmembrane region" description="Helical" evidence="8">
    <location>
        <begin position="213"/>
        <end position="233"/>
    </location>
</feature>
<accession>A0A5E7S1M5</accession>
<keyword evidence="5 8" id="KW-0812">Transmembrane</keyword>
<feature type="transmembrane region" description="Helical" evidence="8">
    <location>
        <begin position="331"/>
        <end position="350"/>
    </location>
</feature>
<gene>
    <name evidence="10" type="primary">arnT_2</name>
    <name evidence="10" type="ORF">PS918_02220</name>
</gene>
<dbReference type="GO" id="GO:0009103">
    <property type="term" value="P:lipopolysaccharide biosynthetic process"/>
    <property type="evidence" value="ECO:0007669"/>
    <property type="project" value="TreeGrafter"/>
</dbReference>
<evidence type="ECO:0000256" key="5">
    <source>
        <dbReference type="ARBA" id="ARBA00022692"/>
    </source>
</evidence>
<dbReference type="GO" id="GO:0010041">
    <property type="term" value="P:response to iron(III) ion"/>
    <property type="evidence" value="ECO:0007669"/>
    <property type="project" value="TreeGrafter"/>
</dbReference>
<dbReference type="PANTHER" id="PTHR33908:SF3">
    <property type="entry name" value="UNDECAPRENYL PHOSPHATE-ALPHA-4-AMINO-4-DEOXY-L-ARABINOSE ARABINOSYL TRANSFERASE"/>
    <property type="match status" value="1"/>
</dbReference>
<feature type="domain" description="Glycosyltransferase RgtA/B/C/D-like" evidence="9">
    <location>
        <begin position="64"/>
        <end position="204"/>
    </location>
</feature>
<evidence type="ECO:0000256" key="1">
    <source>
        <dbReference type="ARBA" id="ARBA00004651"/>
    </source>
</evidence>
<protein>
    <submittedName>
        <fullName evidence="10">Undecaprenyl phosphate-alpha-4-amino-4-deoxy-L-arabinose arabinosyl transferase</fullName>
        <ecNumber evidence="10">2.4.2.43</ecNumber>
    </submittedName>
</protein>
<dbReference type="Pfam" id="PF13231">
    <property type="entry name" value="PMT_2"/>
    <property type="match status" value="1"/>
</dbReference>
<dbReference type="GO" id="GO:0103015">
    <property type="term" value="F:4-amino-4-deoxy-L-arabinose transferase activity"/>
    <property type="evidence" value="ECO:0007669"/>
    <property type="project" value="UniProtKB-EC"/>
</dbReference>
<evidence type="ECO:0000256" key="3">
    <source>
        <dbReference type="ARBA" id="ARBA00022676"/>
    </source>
</evidence>
<keyword evidence="4 10" id="KW-0808">Transferase</keyword>
<evidence type="ECO:0000256" key="6">
    <source>
        <dbReference type="ARBA" id="ARBA00022989"/>
    </source>
</evidence>
<reference evidence="10 11" key="1">
    <citation type="submission" date="2019-09" db="EMBL/GenBank/DDBJ databases">
        <authorList>
            <person name="Chandra G."/>
            <person name="Truman W A."/>
        </authorList>
    </citation>
    <scope>NUCLEOTIDE SEQUENCE [LARGE SCALE GENOMIC DNA]</scope>
    <source>
        <strain evidence="10">PS918</strain>
    </source>
</reference>
<dbReference type="EMBL" id="CABVIY010000003">
    <property type="protein sequence ID" value="VVP80189.1"/>
    <property type="molecule type" value="Genomic_DNA"/>
</dbReference>
<keyword evidence="2" id="KW-1003">Cell membrane</keyword>
<dbReference type="EC" id="2.4.2.43" evidence="10"/>
<dbReference type="InterPro" id="IPR050297">
    <property type="entry name" value="LipidA_mod_glycosyltrf_83"/>
</dbReference>
<name>A0A5E7S1M5_PSEFL</name>
<evidence type="ECO:0000256" key="8">
    <source>
        <dbReference type="SAM" id="Phobius"/>
    </source>
</evidence>
<dbReference type="Proteomes" id="UP000326611">
    <property type="component" value="Unassembled WGS sequence"/>
</dbReference>
<feature type="transmembrane region" description="Helical" evidence="8">
    <location>
        <begin position="85"/>
        <end position="106"/>
    </location>
</feature>
<feature type="transmembrane region" description="Helical" evidence="8">
    <location>
        <begin position="164"/>
        <end position="192"/>
    </location>
</feature>